<keyword evidence="4 6" id="KW-0274">FAD</keyword>
<reference evidence="9 10" key="1">
    <citation type="submission" date="2020-04" db="EMBL/GenBank/DDBJ databases">
        <title>Arthrobacter sp. nov.</title>
        <authorList>
            <person name="Liu S."/>
        </authorList>
    </citation>
    <scope>NUCLEOTIDE SEQUENCE [LARGE SCALE GENOMIC DNA]</scope>
    <source>
        <strain evidence="9 10">E918</strain>
    </source>
</reference>
<keyword evidence="5 6" id="KW-0560">Oxidoreductase</keyword>
<dbReference type="InterPro" id="IPR009100">
    <property type="entry name" value="AcylCoA_DH/oxidase_NM_dom_sf"/>
</dbReference>
<dbReference type="SUPFAM" id="SSF47203">
    <property type="entry name" value="Acyl-CoA dehydrogenase C-terminal domain-like"/>
    <property type="match status" value="1"/>
</dbReference>
<dbReference type="InterPro" id="IPR052161">
    <property type="entry name" value="Mycobact_Acyl-CoA_DH"/>
</dbReference>
<keyword evidence="10" id="KW-1185">Reference proteome</keyword>
<dbReference type="Pfam" id="PF02770">
    <property type="entry name" value="Acyl-CoA_dh_M"/>
    <property type="match status" value="1"/>
</dbReference>
<evidence type="ECO:0000259" key="7">
    <source>
        <dbReference type="Pfam" id="PF00441"/>
    </source>
</evidence>
<dbReference type="GO" id="GO:0016627">
    <property type="term" value="F:oxidoreductase activity, acting on the CH-CH group of donors"/>
    <property type="evidence" value="ECO:0007669"/>
    <property type="project" value="InterPro"/>
</dbReference>
<evidence type="ECO:0000256" key="2">
    <source>
        <dbReference type="ARBA" id="ARBA00009347"/>
    </source>
</evidence>
<gene>
    <name evidence="9" type="ORF">HGG74_15365</name>
</gene>
<dbReference type="Proteomes" id="UP000544090">
    <property type="component" value="Unassembled WGS sequence"/>
</dbReference>
<evidence type="ECO:0000259" key="8">
    <source>
        <dbReference type="Pfam" id="PF02770"/>
    </source>
</evidence>
<dbReference type="EMBL" id="JAAZSQ010000017">
    <property type="protein sequence ID" value="NKX55893.1"/>
    <property type="molecule type" value="Genomic_DNA"/>
</dbReference>
<dbReference type="PANTHER" id="PTHR43292">
    <property type="entry name" value="ACYL-COA DEHYDROGENASE"/>
    <property type="match status" value="1"/>
</dbReference>
<dbReference type="InterPro" id="IPR006091">
    <property type="entry name" value="Acyl-CoA_Oxase/DH_mid-dom"/>
</dbReference>
<evidence type="ECO:0000256" key="3">
    <source>
        <dbReference type="ARBA" id="ARBA00022630"/>
    </source>
</evidence>
<dbReference type="InterPro" id="IPR036250">
    <property type="entry name" value="AcylCo_DH-like_C"/>
</dbReference>
<feature type="domain" description="Acyl-CoA dehydrogenase/oxidase C-terminal" evidence="7">
    <location>
        <begin position="145"/>
        <end position="288"/>
    </location>
</feature>
<keyword evidence="3 6" id="KW-0285">Flavoprotein</keyword>
<organism evidence="9 10">
    <name type="scientific">Arthrobacter mobilis</name>
    <dbReference type="NCBI Taxonomy" id="2724944"/>
    <lineage>
        <taxon>Bacteria</taxon>
        <taxon>Bacillati</taxon>
        <taxon>Actinomycetota</taxon>
        <taxon>Actinomycetes</taxon>
        <taxon>Micrococcales</taxon>
        <taxon>Micrococcaceae</taxon>
        <taxon>Arthrobacter</taxon>
    </lineage>
</organism>
<evidence type="ECO:0000256" key="6">
    <source>
        <dbReference type="RuleBase" id="RU362125"/>
    </source>
</evidence>
<accession>A0A7X6HGT8</accession>
<evidence type="ECO:0000256" key="1">
    <source>
        <dbReference type="ARBA" id="ARBA00001974"/>
    </source>
</evidence>
<dbReference type="GO" id="GO:0005886">
    <property type="term" value="C:plasma membrane"/>
    <property type="evidence" value="ECO:0007669"/>
    <property type="project" value="TreeGrafter"/>
</dbReference>
<comment type="similarity">
    <text evidence="2 6">Belongs to the acyl-CoA dehydrogenase family.</text>
</comment>
<comment type="cofactor">
    <cofactor evidence="1 6">
        <name>FAD</name>
        <dbReference type="ChEBI" id="CHEBI:57692"/>
    </cofactor>
</comment>
<evidence type="ECO:0000313" key="10">
    <source>
        <dbReference type="Proteomes" id="UP000544090"/>
    </source>
</evidence>
<protein>
    <submittedName>
        <fullName evidence="9">Acyl-CoA dehydrogenase</fullName>
    </submittedName>
</protein>
<dbReference type="PANTHER" id="PTHR43292:SF3">
    <property type="entry name" value="ACYL-COA DEHYDROGENASE FADE29"/>
    <property type="match status" value="1"/>
</dbReference>
<comment type="caution">
    <text evidence="9">The sequence shown here is derived from an EMBL/GenBank/DDBJ whole genome shotgun (WGS) entry which is preliminary data.</text>
</comment>
<name>A0A7X6HGT8_9MICC</name>
<dbReference type="Gene3D" id="2.40.110.10">
    <property type="entry name" value="Butyryl-CoA Dehydrogenase, subunit A, domain 2"/>
    <property type="match status" value="1"/>
</dbReference>
<evidence type="ECO:0000313" key="9">
    <source>
        <dbReference type="EMBL" id="NKX55893.1"/>
    </source>
</evidence>
<dbReference type="InterPro" id="IPR009075">
    <property type="entry name" value="AcylCo_DH/oxidase_C"/>
</dbReference>
<proteinExistence type="inferred from homology"/>
<evidence type="ECO:0000256" key="5">
    <source>
        <dbReference type="ARBA" id="ARBA00023002"/>
    </source>
</evidence>
<dbReference type="Gene3D" id="1.20.140.10">
    <property type="entry name" value="Butyryl-CoA Dehydrogenase, subunit A, domain 3"/>
    <property type="match status" value="1"/>
</dbReference>
<sequence length="297" mass="32392">MPEQVGALEVLGSALVAHNPGIASRYLPELLAGRALWCQGFSEPEAGSDLASLRTRAVRDGQGWRITGQKVWTSLGHRSNWCGVLARTGAPDSRHRGLTLFWVDLQAAGVDVRPLLTLTGEEEFSEVFLDGVYVPSDHMIGPVDGGWGVAMDLLQYERGMWAWQRQAIMHSTLSGLIAELDESDALTASIVAEAYISLTALRMRCRETVKRLAAGERLGPEVSIDKILLGQTEHLVNDAVRAVRERGFAIGDSAEARTERAEWFYSRAATVYGGAAEVQRNIVAERVLGLPREAARG</sequence>
<dbReference type="Pfam" id="PF00441">
    <property type="entry name" value="Acyl-CoA_dh_1"/>
    <property type="match status" value="1"/>
</dbReference>
<dbReference type="SUPFAM" id="SSF56645">
    <property type="entry name" value="Acyl-CoA dehydrogenase NM domain-like"/>
    <property type="match status" value="1"/>
</dbReference>
<evidence type="ECO:0000256" key="4">
    <source>
        <dbReference type="ARBA" id="ARBA00022827"/>
    </source>
</evidence>
<dbReference type="FunFam" id="2.40.110.10:FF:000011">
    <property type="entry name" value="Acyl-CoA dehydrogenase FadE34"/>
    <property type="match status" value="1"/>
</dbReference>
<dbReference type="InterPro" id="IPR046373">
    <property type="entry name" value="Acyl-CoA_Oxase/DH_mid-dom_sf"/>
</dbReference>
<dbReference type="AlphaFoldDB" id="A0A7X6HGT8"/>
<feature type="domain" description="Acyl-CoA oxidase/dehydrogenase middle" evidence="8">
    <location>
        <begin position="38"/>
        <end position="131"/>
    </location>
</feature>